<sequence length="196" mass="21571">MNDLFSSPVLRVDQPRNAPAARSRYTVKDGRGNLLATAEERDVSRFRQAVRTALGGNDGRRVVHVESAQGAPLMIVDKVGFTRGARVTTPEGAPIGSMTQTSKPYTYTLLDAAERPVGVLEGNLRGRKFAVMDGYGNHLAQVEKEWKGIATELLTTADRYSVQIHQPLYDPFRALVPAAPLAIDLMFYETKDWPIG</sequence>
<name>A0A543I9U1_9ACTN</name>
<dbReference type="InterPro" id="IPR025659">
    <property type="entry name" value="Tubby-like_C"/>
</dbReference>
<keyword evidence="3" id="KW-1185">Reference proteome</keyword>
<evidence type="ECO:0000313" key="3">
    <source>
        <dbReference type="Proteomes" id="UP000316706"/>
    </source>
</evidence>
<dbReference type="OrthoDB" id="3468573at2"/>
<evidence type="ECO:0000313" key="2">
    <source>
        <dbReference type="EMBL" id="TQM67341.1"/>
    </source>
</evidence>
<dbReference type="PANTHER" id="PTHR23248:SF9">
    <property type="entry name" value="PHOSPHOLIPID SCRAMBLASE"/>
    <property type="match status" value="1"/>
</dbReference>
<dbReference type="RefSeq" id="WP_141966357.1">
    <property type="nucleotide sequence ID" value="NZ_VFPO01000001.1"/>
</dbReference>
<dbReference type="GO" id="GO:0005886">
    <property type="term" value="C:plasma membrane"/>
    <property type="evidence" value="ECO:0007669"/>
    <property type="project" value="TreeGrafter"/>
</dbReference>
<dbReference type="Pfam" id="PF03803">
    <property type="entry name" value="Scramblase"/>
    <property type="match status" value="1"/>
</dbReference>
<dbReference type="PANTHER" id="PTHR23248">
    <property type="entry name" value="PHOSPHOLIPID SCRAMBLASE-RELATED"/>
    <property type="match status" value="1"/>
</dbReference>
<organism evidence="2 3">
    <name type="scientific">Actinomadura hallensis</name>
    <dbReference type="NCBI Taxonomy" id="337895"/>
    <lineage>
        <taxon>Bacteria</taxon>
        <taxon>Bacillati</taxon>
        <taxon>Actinomycetota</taxon>
        <taxon>Actinomycetes</taxon>
        <taxon>Streptosporangiales</taxon>
        <taxon>Thermomonosporaceae</taxon>
        <taxon>Actinomadura</taxon>
    </lineage>
</organism>
<dbReference type="Proteomes" id="UP000316706">
    <property type="component" value="Unassembled WGS sequence"/>
</dbReference>
<dbReference type="SUPFAM" id="SSF54518">
    <property type="entry name" value="Tubby C-terminal domain-like"/>
    <property type="match status" value="1"/>
</dbReference>
<accession>A0A543I9U1</accession>
<dbReference type="InterPro" id="IPR038595">
    <property type="entry name" value="LOR_sf"/>
</dbReference>
<dbReference type="AlphaFoldDB" id="A0A543I9U1"/>
<dbReference type="Gene3D" id="2.40.160.200">
    <property type="entry name" value="LURP1-related"/>
    <property type="match status" value="1"/>
</dbReference>
<reference evidence="2 3" key="1">
    <citation type="submission" date="2019-06" db="EMBL/GenBank/DDBJ databases">
        <title>Sequencing the genomes of 1000 actinobacteria strains.</title>
        <authorList>
            <person name="Klenk H.-P."/>
        </authorList>
    </citation>
    <scope>NUCLEOTIDE SEQUENCE [LARGE SCALE GENOMIC DNA]</scope>
    <source>
        <strain evidence="2 3">DSM 45043</strain>
    </source>
</reference>
<evidence type="ECO:0000256" key="1">
    <source>
        <dbReference type="SAM" id="MobiDB-lite"/>
    </source>
</evidence>
<comment type="caution">
    <text evidence="2">The sequence shown here is derived from an EMBL/GenBank/DDBJ whole genome shotgun (WGS) entry which is preliminary data.</text>
</comment>
<dbReference type="EMBL" id="VFPO01000001">
    <property type="protein sequence ID" value="TQM67341.1"/>
    <property type="molecule type" value="Genomic_DNA"/>
</dbReference>
<feature type="region of interest" description="Disordered" evidence="1">
    <location>
        <begin position="1"/>
        <end position="23"/>
    </location>
</feature>
<dbReference type="GO" id="GO:0017128">
    <property type="term" value="F:phospholipid scramblase activity"/>
    <property type="evidence" value="ECO:0007669"/>
    <property type="project" value="InterPro"/>
</dbReference>
<protein>
    <submittedName>
        <fullName evidence="2">Scramblase</fullName>
    </submittedName>
</protein>
<proteinExistence type="predicted"/>
<gene>
    <name evidence="2" type="ORF">FHX41_0948</name>
</gene>
<dbReference type="InterPro" id="IPR005552">
    <property type="entry name" value="Scramblase"/>
</dbReference>